<keyword evidence="5" id="KW-1133">Transmembrane helix</keyword>
<dbReference type="EMBL" id="JAWDID010000001">
    <property type="protein sequence ID" value="MDU0338431.1"/>
    <property type="molecule type" value="Genomic_DNA"/>
</dbReference>
<keyword evidence="8" id="KW-1185">Reference proteome</keyword>
<evidence type="ECO:0000256" key="1">
    <source>
        <dbReference type="ARBA" id="ARBA00004651"/>
    </source>
</evidence>
<keyword evidence="4" id="KW-0812">Transmembrane</keyword>
<reference evidence="7 8" key="1">
    <citation type="submission" date="2023-09" db="EMBL/GenBank/DDBJ databases">
        <title>Whole genome shotgun sequencing (WGS) of Bosea sp. ZW T0_25, isolated from stored onions (Allium cepa).</title>
        <authorList>
            <person name="Stoll D.A."/>
            <person name="Huch M."/>
        </authorList>
    </citation>
    <scope>NUCLEOTIDE SEQUENCE [LARGE SCALE GENOMIC DNA]</scope>
    <source>
        <strain evidence="7 8">ZW T0_25</strain>
    </source>
</reference>
<dbReference type="PIRSF" id="PIRSF019239">
    <property type="entry name" value="MrpE"/>
    <property type="match status" value="1"/>
</dbReference>
<sequence>MSRWLPSPPTTLGLLALWLLLNQSVSPGHILLGSILGLLGPFLLKRLDVPPLKLRRPGSILRLLGIFIADMIRSNIAVARVILANDPRRKNGFVRIPLRLRSRYALATLACLITATPGTSWVSYDPATGVLVIHVLDLSEGDDWSALIERRYVGLLVEIFE</sequence>
<protein>
    <submittedName>
        <fullName evidence="7">Na+/H+ antiporter subunit E</fullName>
    </submittedName>
</protein>
<evidence type="ECO:0000256" key="4">
    <source>
        <dbReference type="ARBA" id="ARBA00022692"/>
    </source>
</evidence>
<keyword evidence="6" id="KW-0472">Membrane</keyword>
<evidence type="ECO:0000256" key="6">
    <source>
        <dbReference type="ARBA" id="ARBA00023136"/>
    </source>
</evidence>
<evidence type="ECO:0000256" key="5">
    <source>
        <dbReference type="ARBA" id="ARBA00022989"/>
    </source>
</evidence>
<proteinExistence type="inferred from homology"/>
<keyword evidence="3" id="KW-1003">Cell membrane</keyword>
<dbReference type="Proteomes" id="UP001254257">
    <property type="component" value="Unassembled WGS sequence"/>
</dbReference>
<comment type="similarity">
    <text evidence="2">Belongs to the CPA3 antiporters (TC 2.A.63) subunit E family.</text>
</comment>
<dbReference type="PANTHER" id="PTHR34584">
    <property type="entry name" value="NA(+)/H(+) ANTIPORTER SUBUNIT E1"/>
    <property type="match status" value="1"/>
</dbReference>
<evidence type="ECO:0000256" key="2">
    <source>
        <dbReference type="ARBA" id="ARBA00006228"/>
    </source>
</evidence>
<dbReference type="NCBIfam" id="NF006520">
    <property type="entry name" value="PRK08965.1-4"/>
    <property type="match status" value="1"/>
</dbReference>
<dbReference type="PANTHER" id="PTHR34584:SF1">
    <property type="entry name" value="NA(+)_H(+) ANTIPORTER SUBUNIT E1"/>
    <property type="match status" value="1"/>
</dbReference>
<dbReference type="Pfam" id="PF01899">
    <property type="entry name" value="MNHE"/>
    <property type="match status" value="1"/>
</dbReference>
<comment type="caution">
    <text evidence="7">The sequence shown here is derived from an EMBL/GenBank/DDBJ whole genome shotgun (WGS) entry which is preliminary data.</text>
</comment>
<accession>A0ABU3S0Y4</accession>
<dbReference type="InterPro" id="IPR002758">
    <property type="entry name" value="Cation_antiport_E"/>
</dbReference>
<dbReference type="RefSeq" id="WP_316016375.1">
    <property type="nucleotide sequence ID" value="NZ_JAWDID010000001.1"/>
</dbReference>
<comment type="subcellular location">
    <subcellularLocation>
        <location evidence="1">Cell membrane</location>
        <topology evidence="1">Multi-pass membrane protein</topology>
    </subcellularLocation>
</comment>
<organism evidence="7 8">
    <name type="scientific">Bosea rubneri</name>
    <dbReference type="NCBI Taxonomy" id="3075434"/>
    <lineage>
        <taxon>Bacteria</taxon>
        <taxon>Pseudomonadati</taxon>
        <taxon>Pseudomonadota</taxon>
        <taxon>Alphaproteobacteria</taxon>
        <taxon>Hyphomicrobiales</taxon>
        <taxon>Boseaceae</taxon>
        <taxon>Bosea</taxon>
    </lineage>
</organism>
<evidence type="ECO:0000256" key="3">
    <source>
        <dbReference type="ARBA" id="ARBA00022475"/>
    </source>
</evidence>
<evidence type="ECO:0000313" key="8">
    <source>
        <dbReference type="Proteomes" id="UP001254257"/>
    </source>
</evidence>
<name>A0ABU3S0Y4_9HYPH</name>
<gene>
    <name evidence="7" type="ORF">RKE40_00980</name>
</gene>
<evidence type="ECO:0000313" key="7">
    <source>
        <dbReference type="EMBL" id="MDU0338431.1"/>
    </source>
</evidence>